<sequence length="84" mass="9296">MCPAVIYDHQSDSDSTDEETVPHRHGRRRVYSDTIILNRARFAELPFRVSGGSQTPLANGGRADEPDGPTSQSENDRPRSLVTT</sequence>
<protein>
    <submittedName>
        <fullName evidence="1">Uncharacterized protein</fullName>
    </submittedName>
</protein>
<dbReference type="EMBL" id="JAPUUL010001327">
    <property type="protein sequence ID" value="KAJ8127704.1"/>
    <property type="molecule type" value="Genomic_DNA"/>
</dbReference>
<gene>
    <name evidence="1" type="ORF">O1611_g5932</name>
</gene>
<keyword evidence="2" id="KW-1185">Reference proteome</keyword>
<evidence type="ECO:0000313" key="1">
    <source>
        <dbReference type="EMBL" id="KAJ8127704.1"/>
    </source>
</evidence>
<evidence type="ECO:0000313" key="2">
    <source>
        <dbReference type="Proteomes" id="UP001153332"/>
    </source>
</evidence>
<comment type="caution">
    <text evidence="1">The sequence shown here is derived from an EMBL/GenBank/DDBJ whole genome shotgun (WGS) entry which is preliminary data.</text>
</comment>
<accession>A0ACC2JK54</accession>
<proteinExistence type="predicted"/>
<organism evidence="1 2">
    <name type="scientific">Lasiodiplodia mahajangana</name>
    <dbReference type="NCBI Taxonomy" id="1108764"/>
    <lineage>
        <taxon>Eukaryota</taxon>
        <taxon>Fungi</taxon>
        <taxon>Dikarya</taxon>
        <taxon>Ascomycota</taxon>
        <taxon>Pezizomycotina</taxon>
        <taxon>Dothideomycetes</taxon>
        <taxon>Dothideomycetes incertae sedis</taxon>
        <taxon>Botryosphaeriales</taxon>
        <taxon>Botryosphaeriaceae</taxon>
        <taxon>Lasiodiplodia</taxon>
    </lineage>
</organism>
<name>A0ACC2JK54_9PEZI</name>
<reference evidence="1" key="1">
    <citation type="submission" date="2022-12" db="EMBL/GenBank/DDBJ databases">
        <title>Genome Sequence of Lasiodiplodia mahajangana.</title>
        <authorList>
            <person name="Buettner E."/>
        </authorList>
    </citation>
    <scope>NUCLEOTIDE SEQUENCE</scope>
    <source>
        <strain evidence="1">VT137</strain>
    </source>
</reference>
<dbReference type="Proteomes" id="UP001153332">
    <property type="component" value="Unassembled WGS sequence"/>
</dbReference>